<feature type="compositionally biased region" description="Basic and acidic residues" evidence="1">
    <location>
        <begin position="233"/>
        <end position="242"/>
    </location>
</feature>
<gene>
    <name evidence="3" type="ORF">ACFQE6_11170</name>
</gene>
<comment type="caution">
    <text evidence="3">The sequence shown here is derived from an EMBL/GenBank/DDBJ whole genome shotgun (WGS) entry which is preliminary data.</text>
</comment>
<evidence type="ECO:0000313" key="4">
    <source>
        <dbReference type="Proteomes" id="UP001596383"/>
    </source>
</evidence>
<evidence type="ECO:0000313" key="3">
    <source>
        <dbReference type="EMBL" id="MFC6765527.1"/>
    </source>
</evidence>
<dbReference type="InterPro" id="IPR003593">
    <property type="entry name" value="AAA+_ATPase"/>
</dbReference>
<dbReference type="PANTHER" id="PTHR37291:SF1">
    <property type="entry name" value="TYPE IV METHYL-DIRECTED RESTRICTION ENZYME ECOKMCRB SUBUNIT"/>
    <property type="match status" value="1"/>
</dbReference>
<sequence>MNESDQDAILRLWDEFTEDDYRYLDESGEKIPLTRRKQQREDRLPHIQDLITSFQAGDLPLFEFRTEMDSESKQHRYWGFGGMSQMFFNMYCNETQRQDRTSESTTRLQEAIRVPADSAGASEQIDHFESYVETLKSNAENKRKAPQAGFIPAFVSFFWQAQAPDTVPVYYESSREGYKELGVWKPRGDLGERYAAFWETTIEIRELIERQRDEDPSLWAVEYTILRYRNRSKRPDDTRGTTEGEQGGIGEESNQRELETYADFEAQQRALGIDEMAIDVTGLYFDDLDEILAQARTALRNGNNIILVGPPGTGKTKLAKQICRSVVGDSFRMTTATADWSTFDTIGGYRPTGDDGLTFKPGVFLSQFQDEDGAPQNEWLIVDEINRADIDKAFGSLFSALTGEDVTLPFSDTDGKAIEIIGDENSQELSIEPYRYYVPQKWRMIATMNTLDKTSLYEMSYAFMRRWAFIPIRVPDRESIDGELVAQYVEVWDDVEVDLDRCETVASIWRVINRFREIGPAIVEDIYTYLRVPSSDPVAPILLHVVPQLEGLRDEQLVQFVGAMGEIDGLDEPRLGEFVADYYQIPPERFDQ</sequence>
<dbReference type="SMART" id="SM00382">
    <property type="entry name" value="AAA"/>
    <property type="match status" value="1"/>
</dbReference>
<evidence type="ECO:0000256" key="1">
    <source>
        <dbReference type="SAM" id="MobiDB-lite"/>
    </source>
</evidence>
<dbReference type="CDD" id="cd00009">
    <property type="entry name" value="AAA"/>
    <property type="match status" value="1"/>
</dbReference>
<accession>A0ABD5SKE2</accession>
<name>A0ABD5SKE2_9EURY</name>
<dbReference type="InterPro" id="IPR027417">
    <property type="entry name" value="P-loop_NTPase"/>
</dbReference>
<proteinExistence type="predicted"/>
<dbReference type="Proteomes" id="UP001596383">
    <property type="component" value="Unassembled WGS sequence"/>
</dbReference>
<protein>
    <submittedName>
        <fullName evidence="3">AAA family ATPase</fullName>
    </submittedName>
</protein>
<dbReference type="SUPFAM" id="SSF52540">
    <property type="entry name" value="P-loop containing nucleoside triphosphate hydrolases"/>
    <property type="match status" value="1"/>
</dbReference>
<dbReference type="InterPro" id="IPR011704">
    <property type="entry name" value="ATPase_dyneun-rel_AAA"/>
</dbReference>
<organism evidence="3 4">
    <name type="scientific">Natrinema soli</name>
    <dbReference type="NCBI Taxonomy" id="1930624"/>
    <lineage>
        <taxon>Archaea</taxon>
        <taxon>Methanobacteriati</taxon>
        <taxon>Methanobacteriota</taxon>
        <taxon>Stenosarchaea group</taxon>
        <taxon>Halobacteria</taxon>
        <taxon>Halobacteriales</taxon>
        <taxon>Natrialbaceae</taxon>
        <taxon>Natrinema</taxon>
    </lineage>
</organism>
<evidence type="ECO:0000259" key="2">
    <source>
        <dbReference type="SMART" id="SM00382"/>
    </source>
</evidence>
<keyword evidence="4" id="KW-1185">Reference proteome</keyword>
<dbReference type="EMBL" id="JBHSWV010000150">
    <property type="protein sequence ID" value="MFC6765527.1"/>
    <property type="molecule type" value="Genomic_DNA"/>
</dbReference>
<dbReference type="InterPro" id="IPR052934">
    <property type="entry name" value="Methyl-DNA_Rec/Restrict_Enz"/>
</dbReference>
<dbReference type="Gene3D" id="3.40.50.300">
    <property type="entry name" value="P-loop containing nucleotide triphosphate hydrolases"/>
    <property type="match status" value="1"/>
</dbReference>
<feature type="region of interest" description="Disordered" evidence="1">
    <location>
        <begin position="232"/>
        <end position="252"/>
    </location>
</feature>
<reference evidence="3 4" key="1">
    <citation type="journal article" date="2019" name="Int. J. Syst. Evol. Microbiol.">
        <title>The Global Catalogue of Microorganisms (GCM) 10K type strain sequencing project: providing services to taxonomists for standard genome sequencing and annotation.</title>
        <authorList>
            <consortium name="The Broad Institute Genomics Platform"/>
            <consortium name="The Broad Institute Genome Sequencing Center for Infectious Disease"/>
            <person name="Wu L."/>
            <person name="Ma J."/>
        </authorList>
    </citation>
    <scope>NUCLEOTIDE SEQUENCE [LARGE SCALE GENOMIC DNA]</scope>
    <source>
        <strain evidence="3 4">LMG 29247</strain>
    </source>
</reference>
<dbReference type="AlphaFoldDB" id="A0ABD5SKE2"/>
<feature type="domain" description="AAA+ ATPase" evidence="2">
    <location>
        <begin position="301"/>
        <end position="473"/>
    </location>
</feature>
<dbReference type="Pfam" id="PF07728">
    <property type="entry name" value="AAA_5"/>
    <property type="match status" value="1"/>
</dbReference>
<dbReference type="RefSeq" id="WP_273738554.1">
    <property type="nucleotide sequence ID" value="NZ_JAQIVI010000150.1"/>
</dbReference>
<dbReference type="PANTHER" id="PTHR37291">
    <property type="entry name" value="5-METHYLCYTOSINE-SPECIFIC RESTRICTION ENZYME B"/>
    <property type="match status" value="1"/>
</dbReference>